<dbReference type="GO" id="GO:0005856">
    <property type="term" value="C:cytoskeleton"/>
    <property type="evidence" value="ECO:0007669"/>
    <property type="project" value="UniProtKB-SubCell"/>
</dbReference>
<dbReference type="SUPFAM" id="SSF48371">
    <property type="entry name" value="ARM repeat"/>
    <property type="match status" value="1"/>
</dbReference>
<dbReference type="Proteomes" id="UP000054047">
    <property type="component" value="Unassembled WGS sequence"/>
</dbReference>
<name>A0A0C2GD41_9BILA</name>
<dbReference type="PANTHER" id="PTHR12609">
    <property type="entry name" value="MICROTUBULE ASSOCIATED PROTEIN XMAP215"/>
    <property type="match status" value="1"/>
</dbReference>
<dbReference type="GO" id="GO:0046785">
    <property type="term" value="P:microtubule polymerization"/>
    <property type="evidence" value="ECO:0007669"/>
    <property type="project" value="InterPro"/>
</dbReference>
<dbReference type="InterPro" id="IPR011989">
    <property type="entry name" value="ARM-like"/>
</dbReference>
<organism evidence="9 10">
    <name type="scientific">Ancylostoma duodenale</name>
    <dbReference type="NCBI Taxonomy" id="51022"/>
    <lineage>
        <taxon>Eukaryota</taxon>
        <taxon>Metazoa</taxon>
        <taxon>Ecdysozoa</taxon>
        <taxon>Nematoda</taxon>
        <taxon>Chromadorea</taxon>
        <taxon>Rhabditida</taxon>
        <taxon>Rhabditina</taxon>
        <taxon>Rhabditomorpha</taxon>
        <taxon>Strongyloidea</taxon>
        <taxon>Ancylostomatidae</taxon>
        <taxon>Ancylostomatinae</taxon>
        <taxon>Ancylostoma</taxon>
    </lineage>
</organism>
<feature type="domain" description="TOG" evidence="8">
    <location>
        <begin position="261"/>
        <end position="473"/>
    </location>
</feature>
<keyword evidence="10" id="KW-1185">Reference proteome</keyword>
<feature type="domain" description="TOG" evidence="8">
    <location>
        <begin position="33"/>
        <end position="257"/>
    </location>
</feature>
<gene>
    <name evidence="9" type="ORF">ANCDUO_14875</name>
</gene>
<keyword evidence="4" id="KW-0206">Cytoskeleton</keyword>
<evidence type="ECO:0000256" key="3">
    <source>
        <dbReference type="ARBA" id="ARBA00022737"/>
    </source>
</evidence>
<dbReference type="OrthoDB" id="205662at2759"/>
<dbReference type="GO" id="GO:0051010">
    <property type="term" value="F:microtubule plus-end binding"/>
    <property type="evidence" value="ECO:0007669"/>
    <property type="project" value="InterPro"/>
</dbReference>
<keyword evidence="3" id="KW-0677">Repeat</keyword>
<evidence type="ECO:0000256" key="5">
    <source>
        <dbReference type="ARBA" id="ARBA00025722"/>
    </source>
</evidence>
<dbReference type="InterPro" id="IPR016024">
    <property type="entry name" value="ARM-type_fold"/>
</dbReference>
<proteinExistence type="inferred from homology"/>
<evidence type="ECO:0000256" key="4">
    <source>
        <dbReference type="ARBA" id="ARBA00023212"/>
    </source>
</evidence>
<keyword evidence="2" id="KW-0963">Cytoplasm</keyword>
<feature type="region of interest" description="Disordered" evidence="7">
    <location>
        <begin position="22"/>
        <end position="54"/>
    </location>
</feature>
<accession>A0A0C2GD41</accession>
<comment type="similarity">
    <text evidence="5">Belongs to the TOG/XMAP215 family.</text>
</comment>
<evidence type="ECO:0000256" key="1">
    <source>
        <dbReference type="ARBA" id="ARBA00004245"/>
    </source>
</evidence>
<dbReference type="EMBL" id="KN738136">
    <property type="protein sequence ID" value="KIH54976.1"/>
    <property type="molecule type" value="Genomic_DNA"/>
</dbReference>
<feature type="repeat" description="HEAT" evidence="6">
    <location>
        <begin position="204"/>
        <end position="242"/>
    </location>
</feature>
<dbReference type="InterPro" id="IPR034085">
    <property type="entry name" value="TOG"/>
</dbReference>
<dbReference type="PROSITE" id="PS50077">
    <property type="entry name" value="HEAT_REPEAT"/>
    <property type="match status" value="1"/>
</dbReference>
<evidence type="ECO:0000256" key="7">
    <source>
        <dbReference type="SAM" id="MobiDB-lite"/>
    </source>
</evidence>
<dbReference type="Gene3D" id="1.25.10.10">
    <property type="entry name" value="Leucine-rich Repeat Variant"/>
    <property type="match status" value="2"/>
</dbReference>
<dbReference type="SMART" id="SM01349">
    <property type="entry name" value="TOG"/>
    <property type="match status" value="2"/>
</dbReference>
<dbReference type="AlphaFoldDB" id="A0A0C2GD41"/>
<feature type="compositionally biased region" description="Low complexity" evidence="7">
    <location>
        <begin position="25"/>
        <end position="53"/>
    </location>
</feature>
<sequence length="473" mass="51660">MKRISEFAEKALQLHTEAQAKLVKSGPQAAAGDPQGGSDAAPSSGTSAPGAAPVKERKEALDALSALLEANIRLSTKASYGEILGNLQTMLAKDANINVCALTAKCIKCFATGLRTKFAPYAQSIIPIVFEKLKEKKPLLKDPLIECADAIAATITSLEIIVEEILASMGKPNPQIKQQVDNFLFRQMNILTPDKAPKKLIKAVVPLLIKHSGDADHDVREASLGALGAIQRLVGDKNLRSMIGDLSNDETKMKREADPWDFLEPVDVLAKLPADFSTNIESKKWTERRDALQAFLDLLTANPKLDPKASYGEHISLLKRIIEKDANINVAALAAKCMKLVAEGLRKKFAPHAPGVVPAVFDKFKEKKPLLRDPLVECIDAIAATTTLEAMGEDILAALEKPNPNVKIQTDLFLYRAFKLLNSQTMPKKTLKSIAPLLIKVLCHFYHCVPVAILFLPPSAYNGLGRFIEIRRK</sequence>
<reference evidence="9 10" key="1">
    <citation type="submission" date="2013-12" db="EMBL/GenBank/DDBJ databases">
        <title>Draft genome of the parsitic nematode Ancylostoma duodenale.</title>
        <authorList>
            <person name="Mitreva M."/>
        </authorList>
    </citation>
    <scope>NUCLEOTIDE SEQUENCE [LARGE SCALE GENOMIC DNA]</scope>
    <source>
        <strain evidence="9 10">Zhejiang</strain>
    </source>
</reference>
<dbReference type="GO" id="GO:0030951">
    <property type="term" value="P:establishment or maintenance of microtubule cytoskeleton polarity"/>
    <property type="evidence" value="ECO:0007669"/>
    <property type="project" value="InterPro"/>
</dbReference>
<dbReference type="GO" id="GO:0061863">
    <property type="term" value="F:microtubule plus end polymerase"/>
    <property type="evidence" value="ECO:0007669"/>
    <property type="project" value="InterPro"/>
</dbReference>
<comment type="subcellular location">
    <subcellularLocation>
        <location evidence="1">Cytoplasm</location>
        <location evidence="1">Cytoskeleton</location>
    </subcellularLocation>
</comment>
<evidence type="ECO:0000256" key="2">
    <source>
        <dbReference type="ARBA" id="ARBA00022490"/>
    </source>
</evidence>
<dbReference type="GO" id="GO:0007051">
    <property type="term" value="P:spindle organization"/>
    <property type="evidence" value="ECO:0007669"/>
    <property type="project" value="InterPro"/>
</dbReference>
<evidence type="ECO:0000256" key="6">
    <source>
        <dbReference type="PROSITE-ProRule" id="PRU00103"/>
    </source>
</evidence>
<evidence type="ECO:0000259" key="8">
    <source>
        <dbReference type="SMART" id="SM01349"/>
    </source>
</evidence>
<dbReference type="InterPro" id="IPR045110">
    <property type="entry name" value="XMAP215"/>
</dbReference>
<dbReference type="FunFam" id="1.25.10.10:FF:000019">
    <property type="entry name" value="Cytoskeleton-associated protein 5"/>
    <property type="match status" value="2"/>
</dbReference>
<dbReference type="InterPro" id="IPR021133">
    <property type="entry name" value="HEAT_type_2"/>
</dbReference>
<evidence type="ECO:0000313" key="9">
    <source>
        <dbReference type="EMBL" id="KIH54976.1"/>
    </source>
</evidence>
<protein>
    <submittedName>
        <fullName evidence="9">HEAT repeat protein</fullName>
    </submittedName>
</protein>
<evidence type="ECO:0000313" key="10">
    <source>
        <dbReference type="Proteomes" id="UP000054047"/>
    </source>
</evidence>